<dbReference type="InterPro" id="IPR025668">
    <property type="entry name" value="Tnp_DDE_dom"/>
</dbReference>
<evidence type="ECO:0000259" key="1">
    <source>
        <dbReference type="Pfam" id="PF13751"/>
    </source>
</evidence>
<feature type="domain" description="Transposase DDE" evidence="1">
    <location>
        <begin position="6"/>
        <end position="50"/>
    </location>
</feature>
<reference evidence="3" key="1">
    <citation type="journal article" date="2019" name="Int. J. Syst. Evol. Microbiol.">
        <title>The Global Catalogue of Microorganisms (GCM) 10K type strain sequencing project: providing services to taxonomists for standard genome sequencing and annotation.</title>
        <authorList>
            <consortium name="The Broad Institute Genomics Platform"/>
            <consortium name="The Broad Institute Genome Sequencing Center for Infectious Disease"/>
            <person name="Wu L."/>
            <person name="Ma J."/>
        </authorList>
    </citation>
    <scope>NUCLEOTIDE SEQUENCE [LARGE SCALE GENOMIC DNA]</scope>
    <source>
        <strain evidence="3">CGMCC 1.14966</strain>
    </source>
</reference>
<dbReference type="Pfam" id="PF13751">
    <property type="entry name" value="DDE_Tnp_1_6"/>
    <property type="match status" value="1"/>
</dbReference>
<proteinExistence type="predicted"/>
<evidence type="ECO:0000313" key="2">
    <source>
        <dbReference type="EMBL" id="GGH91598.1"/>
    </source>
</evidence>
<organism evidence="2 3">
    <name type="scientific">Hymenobacter frigidus</name>
    <dbReference type="NCBI Taxonomy" id="1524095"/>
    <lineage>
        <taxon>Bacteria</taxon>
        <taxon>Pseudomonadati</taxon>
        <taxon>Bacteroidota</taxon>
        <taxon>Cytophagia</taxon>
        <taxon>Cytophagales</taxon>
        <taxon>Hymenobacteraceae</taxon>
        <taxon>Hymenobacter</taxon>
    </lineage>
</organism>
<comment type="caution">
    <text evidence="2">The sequence shown here is derived from an EMBL/GenBank/DDBJ whole genome shotgun (WGS) entry which is preliminary data.</text>
</comment>
<sequence>MRRLGQRTTEPVFGSLLQYYGLRRVNTRGRSSAHKTMLLTAIAFNLKKLLKHQPKRTIPLAIAMPRPLLQGPLLGCWQWHHRYHS</sequence>
<accession>A0ABQ2AK29</accession>
<evidence type="ECO:0000313" key="3">
    <source>
        <dbReference type="Proteomes" id="UP000637774"/>
    </source>
</evidence>
<dbReference type="Proteomes" id="UP000637774">
    <property type="component" value="Unassembled WGS sequence"/>
</dbReference>
<protein>
    <recommendedName>
        <fullName evidence="1">Transposase DDE domain-containing protein</fullName>
    </recommendedName>
</protein>
<dbReference type="EMBL" id="BMGY01000078">
    <property type="protein sequence ID" value="GGH91598.1"/>
    <property type="molecule type" value="Genomic_DNA"/>
</dbReference>
<gene>
    <name evidence="2" type="ORF">GCM10011495_40070</name>
</gene>
<name>A0ABQ2AK29_9BACT</name>
<keyword evidence="3" id="KW-1185">Reference proteome</keyword>